<keyword evidence="4 13" id="KW-0812">Transmembrane</keyword>
<dbReference type="GO" id="GO:0032753">
    <property type="term" value="P:positive regulation of interleukin-4 production"/>
    <property type="evidence" value="ECO:0007669"/>
    <property type="project" value="Ensembl"/>
</dbReference>
<evidence type="ECO:0000256" key="1">
    <source>
        <dbReference type="ARBA" id="ARBA00004251"/>
    </source>
</evidence>
<dbReference type="OMA" id="TITCPFE"/>
<dbReference type="GO" id="GO:0010629">
    <property type="term" value="P:negative regulation of gene expression"/>
    <property type="evidence" value="ECO:0007669"/>
    <property type="project" value="Ensembl"/>
</dbReference>
<evidence type="ECO:0000256" key="9">
    <source>
        <dbReference type="ARBA" id="ARBA00023170"/>
    </source>
</evidence>
<dbReference type="GO" id="GO:0004888">
    <property type="term" value="F:transmembrane signaling receptor activity"/>
    <property type="evidence" value="ECO:0007669"/>
    <property type="project" value="Ensembl"/>
</dbReference>
<keyword evidence="7 13" id="KW-1133">Transmembrane helix</keyword>
<protein>
    <recommendedName>
        <fullName evidence="2">T-cell surface glycoprotein CD3 epsilon chain</fullName>
    </recommendedName>
</protein>
<evidence type="ECO:0000256" key="3">
    <source>
        <dbReference type="ARBA" id="ARBA00022475"/>
    </source>
</evidence>
<keyword evidence="8 13" id="KW-0472">Membrane</keyword>
<evidence type="ECO:0000256" key="4">
    <source>
        <dbReference type="ARBA" id="ARBA00022692"/>
    </source>
</evidence>
<dbReference type="GO" id="GO:0045059">
    <property type="term" value="P:positive thymic T cell selection"/>
    <property type="evidence" value="ECO:0007669"/>
    <property type="project" value="TreeGrafter"/>
</dbReference>
<dbReference type="GO" id="GO:0031295">
    <property type="term" value="P:T cell costimulation"/>
    <property type="evidence" value="ECO:0007669"/>
    <property type="project" value="Ensembl"/>
</dbReference>
<evidence type="ECO:0000256" key="8">
    <source>
        <dbReference type="ARBA" id="ARBA00023136"/>
    </source>
</evidence>
<dbReference type="PROSITE" id="PS50835">
    <property type="entry name" value="IG_LIKE"/>
    <property type="match status" value="1"/>
</dbReference>
<dbReference type="Gene3D" id="2.60.40.10">
    <property type="entry name" value="Immunoglobulins"/>
    <property type="match status" value="1"/>
</dbReference>
<evidence type="ECO:0000256" key="13">
    <source>
        <dbReference type="SAM" id="Phobius"/>
    </source>
</evidence>
<dbReference type="GO" id="GO:0035739">
    <property type="term" value="P:CD4-positive, alpha-beta T cell proliferation"/>
    <property type="evidence" value="ECO:0007669"/>
    <property type="project" value="Ensembl"/>
</dbReference>
<dbReference type="GO" id="GO:0032743">
    <property type="term" value="P:positive regulation of interleukin-2 production"/>
    <property type="evidence" value="ECO:0007669"/>
    <property type="project" value="Ensembl"/>
</dbReference>
<feature type="domain" description="Ig-like" evidence="15">
    <location>
        <begin position="37"/>
        <end position="84"/>
    </location>
</feature>
<dbReference type="GO" id="GO:0032729">
    <property type="term" value="P:positive regulation of type II interferon production"/>
    <property type="evidence" value="ECO:0007669"/>
    <property type="project" value="Ensembl"/>
</dbReference>
<dbReference type="GO" id="GO:0007224">
    <property type="term" value="P:smoothened signaling pathway"/>
    <property type="evidence" value="ECO:0007669"/>
    <property type="project" value="Ensembl"/>
</dbReference>
<gene>
    <name evidence="16" type="primary">CD3E</name>
</gene>
<evidence type="ECO:0000256" key="6">
    <source>
        <dbReference type="ARBA" id="ARBA00022859"/>
    </source>
</evidence>
<dbReference type="InterPro" id="IPR015484">
    <property type="entry name" value="CD3_esu/gsu/dsu"/>
</dbReference>
<reference evidence="16" key="1">
    <citation type="submission" date="2025-08" db="UniProtKB">
        <authorList>
            <consortium name="Ensembl"/>
        </authorList>
    </citation>
    <scope>IDENTIFICATION</scope>
</reference>
<dbReference type="GO" id="GO:0042802">
    <property type="term" value="F:identical protein binding"/>
    <property type="evidence" value="ECO:0007669"/>
    <property type="project" value="Ensembl"/>
</dbReference>
<dbReference type="InterPro" id="IPR036179">
    <property type="entry name" value="Ig-like_dom_sf"/>
</dbReference>
<dbReference type="GO" id="GO:0045060">
    <property type="term" value="P:negative thymic T cell selection"/>
    <property type="evidence" value="ECO:0007669"/>
    <property type="project" value="Ensembl"/>
</dbReference>
<dbReference type="GO" id="GO:0005911">
    <property type="term" value="C:cell-cell junction"/>
    <property type="evidence" value="ECO:0007669"/>
    <property type="project" value="Ensembl"/>
</dbReference>
<dbReference type="Pfam" id="PF16681">
    <property type="entry name" value="Ig_5"/>
    <property type="match status" value="1"/>
</dbReference>
<dbReference type="GO" id="GO:0050850">
    <property type="term" value="P:positive regulation of calcium-mediated signaling"/>
    <property type="evidence" value="ECO:0007669"/>
    <property type="project" value="Ensembl"/>
</dbReference>
<dbReference type="InterPro" id="IPR007110">
    <property type="entry name" value="Ig-like_dom"/>
</dbReference>
<dbReference type="GO" id="GO:0044297">
    <property type="term" value="C:cell body"/>
    <property type="evidence" value="ECO:0007669"/>
    <property type="project" value="Ensembl"/>
</dbReference>
<dbReference type="GO" id="GO:0021549">
    <property type="term" value="P:cerebellum development"/>
    <property type="evidence" value="ECO:0007669"/>
    <property type="project" value="Ensembl"/>
</dbReference>
<dbReference type="GO" id="GO:0033634">
    <property type="term" value="P:positive regulation of cell-cell adhesion mediated by integrin"/>
    <property type="evidence" value="ECO:0007669"/>
    <property type="project" value="Ensembl"/>
</dbReference>
<dbReference type="PANTHER" id="PTHR10570">
    <property type="entry name" value="T-CELL SURFACE GLYCOPROTEIN CD3 GAMMA CHAIN / DELTA CHAIN"/>
    <property type="match status" value="1"/>
</dbReference>
<evidence type="ECO:0000256" key="10">
    <source>
        <dbReference type="ARBA" id="ARBA00023319"/>
    </source>
</evidence>
<feature type="chain" id="PRO_5034994880" description="T-cell surface glycoprotein CD3 epsilon chain" evidence="14">
    <location>
        <begin position="22"/>
        <end position="185"/>
    </location>
</feature>
<name>A0A8D0GFI9_SPHPU</name>
<keyword evidence="9" id="KW-0675">Receptor</keyword>
<keyword evidence="6" id="KW-0391">Immunity</keyword>
<dbReference type="GO" id="GO:0005783">
    <property type="term" value="C:endoplasmic reticulum"/>
    <property type="evidence" value="ECO:0007669"/>
    <property type="project" value="Ensembl"/>
</dbReference>
<evidence type="ECO:0000256" key="2">
    <source>
        <dbReference type="ARBA" id="ARBA00021773"/>
    </source>
</evidence>
<dbReference type="GO" id="GO:0001954">
    <property type="term" value="P:positive regulation of cell-matrix adhesion"/>
    <property type="evidence" value="ECO:0007669"/>
    <property type="project" value="Ensembl"/>
</dbReference>
<dbReference type="GO" id="GO:0019722">
    <property type="term" value="P:calcium-mediated signaling"/>
    <property type="evidence" value="ECO:0007669"/>
    <property type="project" value="Ensembl"/>
</dbReference>
<keyword evidence="5 14" id="KW-0732">Signal</keyword>
<sequence length="185" mass="20467">MKHGVSLAVLGILLHMAGTAAQEWEAAGIDVRISWTTVTLTCPTDDDNTTPITWTKGKQQQPTKEAVYEITNYESSHNDEYTCTNGRFPGVLHLKVKVCENCIELDLWAVAGIVVADLLITLGILFLVYYWSKSRQASGGREPAGAGGRPRGQKMERPPPVPNPDYEPIRKGQREVYAGLEHRGY</sequence>
<dbReference type="GO" id="GO:0005794">
    <property type="term" value="C:Golgi apparatus"/>
    <property type="evidence" value="ECO:0007669"/>
    <property type="project" value="Ensembl"/>
</dbReference>
<evidence type="ECO:0000256" key="5">
    <source>
        <dbReference type="ARBA" id="ARBA00022729"/>
    </source>
</evidence>
<feature type="region of interest" description="Disordered" evidence="12">
    <location>
        <begin position="137"/>
        <end position="172"/>
    </location>
</feature>
<evidence type="ECO:0000313" key="16">
    <source>
        <dbReference type="Ensembl" id="ENSSPUP00000006151.1"/>
    </source>
</evidence>
<dbReference type="GO" id="GO:0050852">
    <property type="term" value="P:T cell receptor signaling pathway"/>
    <property type="evidence" value="ECO:0007669"/>
    <property type="project" value="Ensembl"/>
</dbReference>
<keyword evidence="3" id="KW-1003">Cell membrane</keyword>
<comment type="subunit">
    <text evidence="11">The TCR-CD3 complex is composed of a CD3D/CD3E and a CD3G/CD3E heterodimers that preferentially associate with TCRalpha and TCRbeta, respectively, to form TCRalpha/CD3E/CD3G and TCRbeta/CD3G/CD3E trimers. In turn, the hexamer interacts with CD3Z homodimer to form the TCR-CD3 complex. Alternatively, TCRalpha and TCRbeta can be replaced by TCRgamma and TCRdelta. Interacts with CD6. Interacts (via Proline-rich sequence) with NCK1; the interaction is ligand dependent but independent of tyrosine kinase activation.</text>
</comment>
<evidence type="ECO:0000256" key="7">
    <source>
        <dbReference type="ARBA" id="ARBA00022989"/>
    </source>
</evidence>
<evidence type="ECO:0000256" key="14">
    <source>
        <dbReference type="SAM" id="SignalP"/>
    </source>
</evidence>
<proteinExistence type="predicted"/>
<dbReference type="SUPFAM" id="SSF48726">
    <property type="entry name" value="Immunoglobulin"/>
    <property type="match status" value="1"/>
</dbReference>
<accession>A0A8D0GFI9</accession>
<keyword evidence="10" id="KW-0393">Immunoglobulin domain</keyword>
<dbReference type="GO" id="GO:2000563">
    <property type="term" value="P:positive regulation of CD4-positive, alpha-beta T cell proliferation"/>
    <property type="evidence" value="ECO:0007669"/>
    <property type="project" value="Ensembl"/>
</dbReference>
<reference evidence="16" key="2">
    <citation type="submission" date="2025-09" db="UniProtKB">
        <authorList>
            <consortium name="Ensembl"/>
        </authorList>
    </citation>
    <scope>IDENTIFICATION</scope>
</reference>
<evidence type="ECO:0000259" key="15">
    <source>
        <dbReference type="PROSITE" id="PS50835"/>
    </source>
</evidence>
<comment type="subcellular location">
    <subcellularLocation>
        <location evidence="1">Cell membrane</location>
        <topology evidence="1">Single-pass type I membrane protein</topology>
    </subcellularLocation>
</comment>
<evidence type="ECO:0000256" key="12">
    <source>
        <dbReference type="SAM" id="MobiDB-lite"/>
    </source>
</evidence>
<dbReference type="Proteomes" id="UP000694392">
    <property type="component" value="Unplaced"/>
</dbReference>
<dbReference type="GO" id="GO:0042105">
    <property type="term" value="C:alpha-beta T cell receptor complex"/>
    <property type="evidence" value="ECO:0007669"/>
    <property type="project" value="Ensembl"/>
</dbReference>
<dbReference type="GO" id="GO:0009897">
    <property type="term" value="C:external side of plasma membrane"/>
    <property type="evidence" value="ECO:0007669"/>
    <property type="project" value="Ensembl"/>
</dbReference>
<dbReference type="GO" id="GO:0002669">
    <property type="term" value="P:positive regulation of T cell anergy"/>
    <property type="evidence" value="ECO:0007669"/>
    <property type="project" value="Ensembl"/>
</dbReference>
<dbReference type="GO" id="GO:0043410">
    <property type="term" value="P:positive regulation of MAPK cascade"/>
    <property type="evidence" value="ECO:0007669"/>
    <property type="project" value="Ensembl"/>
</dbReference>
<dbReference type="GO" id="GO:0002870">
    <property type="term" value="P:T cell anergy"/>
    <property type="evidence" value="ECO:0007669"/>
    <property type="project" value="Ensembl"/>
</dbReference>
<dbReference type="GO" id="GO:0017124">
    <property type="term" value="F:SH3 domain binding"/>
    <property type="evidence" value="ECO:0007669"/>
    <property type="project" value="Ensembl"/>
</dbReference>
<dbReference type="InterPro" id="IPR003110">
    <property type="entry name" value="Phos_immunorcpt_sig_ITAM"/>
</dbReference>
<evidence type="ECO:0000256" key="11">
    <source>
        <dbReference type="ARBA" id="ARBA00049718"/>
    </source>
</evidence>
<dbReference type="PROSITE" id="PS51055">
    <property type="entry name" value="ITAM_1"/>
    <property type="match status" value="1"/>
</dbReference>
<organism evidence="16 17">
    <name type="scientific">Sphenodon punctatus</name>
    <name type="common">Tuatara</name>
    <name type="synonym">Hatteria punctata</name>
    <dbReference type="NCBI Taxonomy" id="8508"/>
    <lineage>
        <taxon>Eukaryota</taxon>
        <taxon>Metazoa</taxon>
        <taxon>Chordata</taxon>
        <taxon>Craniata</taxon>
        <taxon>Vertebrata</taxon>
        <taxon>Euteleostomi</taxon>
        <taxon>Lepidosauria</taxon>
        <taxon>Sphenodontia</taxon>
        <taxon>Sphenodontidae</taxon>
        <taxon>Sphenodon</taxon>
    </lineage>
</organism>
<dbReference type="GeneTree" id="ENSGT00940000153312"/>
<dbReference type="GO" id="GO:0097190">
    <property type="term" value="P:apoptotic signaling pathway"/>
    <property type="evidence" value="ECO:0007669"/>
    <property type="project" value="Ensembl"/>
</dbReference>
<dbReference type="AlphaFoldDB" id="A0A8D0GFI9"/>
<feature type="transmembrane region" description="Helical" evidence="13">
    <location>
        <begin position="107"/>
        <end position="131"/>
    </location>
</feature>
<dbReference type="GO" id="GO:0045879">
    <property type="term" value="P:negative regulation of smoothened signaling pathway"/>
    <property type="evidence" value="ECO:0007669"/>
    <property type="project" value="Ensembl"/>
</dbReference>
<dbReference type="GO" id="GO:0016358">
    <property type="term" value="P:dendrite development"/>
    <property type="evidence" value="ECO:0007669"/>
    <property type="project" value="Ensembl"/>
</dbReference>
<feature type="signal peptide" evidence="14">
    <location>
        <begin position="1"/>
        <end position="21"/>
    </location>
</feature>
<dbReference type="GO" id="GO:0043197">
    <property type="term" value="C:dendritic spine"/>
    <property type="evidence" value="ECO:0007669"/>
    <property type="project" value="Ensembl"/>
</dbReference>
<dbReference type="InterPro" id="IPR013783">
    <property type="entry name" value="Ig-like_fold"/>
</dbReference>
<keyword evidence="17" id="KW-1185">Reference proteome</keyword>
<dbReference type="PANTHER" id="PTHR10570:SF9">
    <property type="entry name" value="T-CELL SURFACE GLYCOPROTEIN CD3 EPSILON CHAIN"/>
    <property type="match status" value="1"/>
</dbReference>
<dbReference type="GO" id="GO:0001772">
    <property type="term" value="C:immunological synapse"/>
    <property type="evidence" value="ECO:0007669"/>
    <property type="project" value="Ensembl"/>
</dbReference>
<dbReference type="Ensembl" id="ENSSPUT00000006548.1">
    <property type="protein sequence ID" value="ENSSPUP00000006151.1"/>
    <property type="gene ID" value="ENSSPUG00000004744.1"/>
</dbReference>
<evidence type="ECO:0000313" key="17">
    <source>
        <dbReference type="Proteomes" id="UP000694392"/>
    </source>
</evidence>